<gene>
    <name evidence="4" type="ORF">ACMU_00315</name>
</gene>
<keyword evidence="2 3" id="KW-0732">Signal</keyword>
<name>A0A037ZLK3_9RHOB</name>
<sequence>MLFANSISRIGAKTLIAVSALAALAACTGPRDSTGIFDPYETANREHHETNKQLDTHVAKPVANAYGEVVPNPIRTGVSNFAQNLALPGMVINDLLQLRIDDAASNTSRFLVNSTIGLAGVLDPADAMGVPVRESDFGETLHVWGAREGAYMELPVLGPSTERDAIGKVVDFVISPTRVLLPSDVRTAQTVTGVADAANSRYRFSGTIDGVLYESEDSYAQARLLYLQNRRFQLGQNAGEEIEYTDPYDDPYAE</sequence>
<comment type="caution">
    <text evidence="4">The sequence shown here is derived from an EMBL/GenBank/DDBJ whole genome shotgun (WGS) entry which is preliminary data.</text>
</comment>
<accession>A0A037ZLK3</accession>
<evidence type="ECO:0008006" key="6">
    <source>
        <dbReference type="Google" id="ProtNLM"/>
    </source>
</evidence>
<feature type="chain" id="PRO_5001564083" description="VacJ lipoprotein" evidence="3">
    <location>
        <begin position="26"/>
        <end position="254"/>
    </location>
</feature>
<dbReference type="RefSeq" id="WP_051587720.1">
    <property type="nucleotide sequence ID" value="NZ_JFKE01000001.1"/>
</dbReference>
<evidence type="ECO:0000256" key="2">
    <source>
        <dbReference type="ARBA" id="ARBA00022729"/>
    </source>
</evidence>
<dbReference type="PANTHER" id="PTHR30035">
    <property type="entry name" value="LIPOPROTEIN VACJ-RELATED"/>
    <property type="match status" value="1"/>
</dbReference>
<dbReference type="Proteomes" id="UP000026249">
    <property type="component" value="Unassembled WGS sequence"/>
</dbReference>
<dbReference type="STRING" id="1454373.ACMU_00315"/>
<dbReference type="PRINTS" id="PR01805">
    <property type="entry name" value="VACJLIPOPROT"/>
</dbReference>
<organism evidence="4 5">
    <name type="scientific">Actibacterium mucosum KCTC 23349</name>
    <dbReference type="NCBI Taxonomy" id="1454373"/>
    <lineage>
        <taxon>Bacteria</taxon>
        <taxon>Pseudomonadati</taxon>
        <taxon>Pseudomonadota</taxon>
        <taxon>Alphaproteobacteria</taxon>
        <taxon>Rhodobacterales</taxon>
        <taxon>Roseobacteraceae</taxon>
        <taxon>Actibacterium</taxon>
    </lineage>
</organism>
<protein>
    <recommendedName>
        <fullName evidence="6">VacJ lipoprotein</fullName>
    </recommendedName>
</protein>
<evidence type="ECO:0000313" key="4">
    <source>
        <dbReference type="EMBL" id="KAJ56969.1"/>
    </source>
</evidence>
<dbReference type="Pfam" id="PF04333">
    <property type="entry name" value="MlaA"/>
    <property type="match status" value="1"/>
</dbReference>
<dbReference type="PANTHER" id="PTHR30035:SF3">
    <property type="entry name" value="INTERMEMBRANE PHOSPHOLIPID TRANSPORT SYSTEM LIPOPROTEIN MLAA"/>
    <property type="match status" value="1"/>
</dbReference>
<reference evidence="4 5" key="1">
    <citation type="submission" date="2014-03" db="EMBL/GenBank/DDBJ databases">
        <title>Draft Genome Sequence of Actibacterium mucosum KCTC 23349, a Marine Alphaproteobacterium with Complex Ionic Requirements Isolated from Mediterranean Seawater at Malvarrosa Beach, Valencia, Spain.</title>
        <authorList>
            <person name="Arahal D.R."/>
            <person name="Shao Z."/>
            <person name="Lai Q."/>
            <person name="Pujalte M.J."/>
        </authorList>
    </citation>
    <scope>NUCLEOTIDE SEQUENCE [LARGE SCALE GENOMIC DNA]</scope>
    <source>
        <strain evidence="4 5">KCTC 23349</strain>
    </source>
</reference>
<feature type="signal peptide" evidence="3">
    <location>
        <begin position="1"/>
        <end position="25"/>
    </location>
</feature>
<evidence type="ECO:0000256" key="3">
    <source>
        <dbReference type="SAM" id="SignalP"/>
    </source>
</evidence>
<evidence type="ECO:0000313" key="5">
    <source>
        <dbReference type="Proteomes" id="UP000026249"/>
    </source>
</evidence>
<keyword evidence="5" id="KW-1185">Reference proteome</keyword>
<dbReference type="OrthoDB" id="9785326at2"/>
<dbReference type="EMBL" id="JFKE01000001">
    <property type="protein sequence ID" value="KAJ56969.1"/>
    <property type="molecule type" value="Genomic_DNA"/>
</dbReference>
<comment type="similarity">
    <text evidence="1">Belongs to the MlaA family.</text>
</comment>
<proteinExistence type="inferred from homology"/>
<dbReference type="InterPro" id="IPR007428">
    <property type="entry name" value="MlaA"/>
</dbReference>
<evidence type="ECO:0000256" key="1">
    <source>
        <dbReference type="ARBA" id="ARBA00010634"/>
    </source>
</evidence>
<dbReference type="AlphaFoldDB" id="A0A037ZLK3"/>
<dbReference type="GO" id="GO:0120010">
    <property type="term" value="P:intermembrane phospholipid transfer"/>
    <property type="evidence" value="ECO:0007669"/>
    <property type="project" value="TreeGrafter"/>
</dbReference>
<dbReference type="GO" id="GO:0016020">
    <property type="term" value="C:membrane"/>
    <property type="evidence" value="ECO:0007669"/>
    <property type="project" value="InterPro"/>
</dbReference>